<name>A0AAW4T192_9BACE</name>
<dbReference type="AlphaFoldDB" id="A0AAW4T192"/>
<proteinExistence type="predicted"/>
<organism evidence="1 2">
    <name type="scientific">Bacteroides xylanisolvens</name>
    <dbReference type="NCBI Taxonomy" id="371601"/>
    <lineage>
        <taxon>Bacteria</taxon>
        <taxon>Pseudomonadati</taxon>
        <taxon>Bacteroidota</taxon>
        <taxon>Bacteroidia</taxon>
        <taxon>Bacteroidales</taxon>
        <taxon>Bacteroidaceae</taxon>
        <taxon>Bacteroides</taxon>
    </lineage>
</organism>
<dbReference type="Proteomes" id="UP001198461">
    <property type="component" value="Unassembled WGS sequence"/>
</dbReference>
<comment type="caution">
    <text evidence="1">The sequence shown here is derived from an EMBL/GenBank/DDBJ whole genome shotgun (WGS) entry which is preliminary data.</text>
</comment>
<gene>
    <name evidence="1" type="ORF">LD004_16240</name>
</gene>
<dbReference type="RefSeq" id="WP_225450921.1">
    <property type="nucleotide sequence ID" value="NZ_JAIWXB010000026.1"/>
</dbReference>
<accession>A0AAW4T192</accession>
<protein>
    <submittedName>
        <fullName evidence="1">Uncharacterized protein</fullName>
    </submittedName>
</protein>
<evidence type="ECO:0000313" key="1">
    <source>
        <dbReference type="EMBL" id="MCA4705155.1"/>
    </source>
</evidence>
<reference evidence="1" key="1">
    <citation type="submission" date="2023-08" db="EMBL/GenBank/DDBJ databases">
        <title>Mucin Metabolism Genes Underlie the Key Renovations of Bacteroides xylanisolvens Genomes in Captive Great Apes.</title>
        <authorList>
            <person name="Nishida A.H."/>
        </authorList>
    </citation>
    <scope>NUCLEOTIDE SEQUENCE</scope>
    <source>
        <strain evidence="1">P13.H9</strain>
    </source>
</reference>
<evidence type="ECO:0000313" key="2">
    <source>
        <dbReference type="Proteomes" id="UP001198461"/>
    </source>
</evidence>
<sequence>MINNLKKWLIMPVVLPFLSLAEVKSMPEIMLQSLDTIEYKVFIAVDKAAVEHWGGKVSYQTQLNTFFEKMNDFWNKAGQGRFQYYFRYVPDLQVVYDCSSRQLENVYRESAGFPNHDVLLIIDSLLDFDDEEGAKGWYCGGAKDGMSMVVCRSRSKTEHEDLFGIDYFCRGVAHELGHYRGVTDLYADRIREKNNPVNHIGYEPDSCVMNNHYKTYKWSSYAVNVMNHTAKSKRPGRDFPGLFKQMFPQNISVTVKVKGKNAKGVILNLYGSRAGFNDLIATPYRTYQTDKKGEYLITDVPNLYDNPAEPLYTDKLPYNRWFTFLLEAQYKGEKKYVWLPEYEIQQTFFENKDTYPVNIEF</sequence>
<dbReference type="EMBL" id="JAIWYE010000028">
    <property type="protein sequence ID" value="MCA4705155.1"/>
    <property type="molecule type" value="Genomic_DNA"/>
</dbReference>